<dbReference type="EMBL" id="VEVO01000012">
    <property type="protein sequence ID" value="KAF0033521.1"/>
    <property type="molecule type" value="Genomic_DNA"/>
</dbReference>
<evidence type="ECO:0000256" key="30">
    <source>
        <dbReference type="ARBA" id="ARBA00053012"/>
    </source>
</evidence>
<evidence type="ECO:0000256" key="36">
    <source>
        <dbReference type="PIRSR" id="PIRSR600542-1"/>
    </source>
</evidence>
<keyword evidence="16" id="KW-0576">Peroxisome</keyword>
<dbReference type="AlphaFoldDB" id="A0A6A4SR80"/>
<evidence type="ECO:0000256" key="32">
    <source>
        <dbReference type="ARBA" id="ARBA00066418"/>
    </source>
</evidence>
<dbReference type="Pfam" id="PF05760">
    <property type="entry name" value="IER"/>
    <property type="match status" value="1"/>
</dbReference>
<evidence type="ECO:0000256" key="6">
    <source>
        <dbReference type="ARBA" id="ARBA00011245"/>
    </source>
</evidence>
<dbReference type="Gene3D" id="1.25.40.20">
    <property type="entry name" value="Ankyrin repeat-containing domain"/>
    <property type="match status" value="1"/>
</dbReference>
<evidence type="ECO:0000256" key="29">
    <source>
        <dbReference type="ARBA" id="ARBA00052568"/>
    </source>
</evidence>
<evidence type="ECO:0000256" key="21">
    <source>
        <dbReference type="ARBA" id="ARBA00050860"/>
    </source>
</evidence>
<keyword evidence="9" id="KW-0999">Mitochondrion inner membrane</keyword>
<evidence type="ECO:0000256" key="4">
    <source>
        <dbReference type="ARBA" id="ARBA00005232"/>
    </source>
</evidence>
<evidence type="ECO:0000256" key="24">
    <source>
        <dbReference type="ARBA" id="ARBA00051534"/>
    </source>
</evidence>
<comment type="catalytic activity">
    <reaction evidence="29">
        <text>acetoacetyl-CoA + (R)-carnitine = O-3-oxobutanoyl-(R)-carnitine + CoA</text>
        <dbReference type="Rhea" id="RHEA:44996"/>
        <dbReference type="ChEBI" id="CHEBI:16347"/>
        <dbReference type="ChEBI" id="CHEBI:57286"/>
        <dbReference type="ChEBI" id="CHEBI:57287"/>
        <dbReference type="ChEBI" id="CHEBI:84841"/>
    </reaction>
    <physiologicalReaction direction="left-to-right" evidence="29">
        <dbReference type="Rhea" id="RHEA:44997"/>
    </physiologicalReaction>
</comment>
<feature type="domain" description="Choline/carnitine acyltransferase" evidence="38">
    <location>
        <begin position="604"/>
        <end position="1173"/>
    </location>
</feature>
<evidence type="ECO:0000256" key="34">
    <source>
        <dbReference type="ARBA" id="ARBA00074976"/>
    </source>
</evidence>
<comment type="similarity">
    <text evidence="4">Belongs to the carnitine/choline acetyltransferase family.</text>
</comment>
<proteinExistence type="inferred from homology"/>
<dbReference type="PROSITE" id="PS50088">
    <property type="entry name" value="ANK_REPEAT"/>
    <property type="match status" value="3"/>
</dbReference>
<dbReference type="Proteomes" id="UP000438429">
    <property type="component" value="Unassembled WGS sequence"/>
</dbReference>
<dbReference type="GO" id="GO:0005777">
    <property type="term" value="C:peroxisome"/>
    <property type="evidence" value="ECO:0007669"/>
    <property type="project" value="UniProtKB-SubCell"/>
</dbReference>
<comment type="catalytic activity">
    <reaction evidence="23">
        <text>octanoyl-CoA + (R)-carnitine = O-octanoyl-(R)-carnitine + CoA</text>
        <dbReference type="Rhea" id="RHEA:17177"/>
        <dbReference type="ChEBI" id="CHEBI:16347"/>
        <dbReference type="ChEBI" id="CHEBI:18102"/>
        <dbReference type="ChEBI" id="CHEBI:57287"/>
        <dbReference type="ChEBI" id="CHEBI:57386"/>
        <dbReference type="EC" id="2.3.1.137"/>
    </reaction>
    <physiologicalReaction direction="left-to-right" evidence="23">
        <dbReference type="Rhea" id="RHEA:17178"/>
    </physiologicalReaction>
</comment>
<dbReference type="InterPro" id="IPR000542">
    <property type="entry name" value="Carn_acyl_trans"/>
</dbReference>
<dbReference type="EC" id="2.3.1.137" evidence="32"/>
<keyword evidence="13" id="KW-0443">Lipid metabolism</keyword>
<comment type="subunit">
    <text evidence="6">Monomer.</text>
</comment>
<comment type="catalytic activity">
    <reaction evidence="28">
        <text>(R)-carnitine + acetyl-CoA = O-acetyl-(R)-carnitine + CoA</text>
        <dbReference type="Rhea" id="RHEA:21136"/>
        <dbReference type="ChEBI" id="CHEBI:16347"/>
        <dbReference type="ChEBI" id="CHEBI:57287"/>
        <dbReference type="ChEBI" id="CHEBI:57288"/>
        <dbReference type="ChEBI" id="CHEBI:57589"/>
        <dbReference type="EC" id="2.3.1.7"/>
    </reaction>
    <physiologicalReaction direction="left-to-right" evidence="28">
        <dbReference type="Rhea" id="RHEA:21137"/>
    </physiologicalReaction>
</comment>
<evidence type="ECO:0000256" key="25">
    <source>
        <dbReference type="ARBA" id="ARBA00051554"/>
    </source>
</evidence>
<dbReference type="EC" id="2.3.1.7" evidence="33"/>
<evidence type="ECO:0000256" key="5">
    <source>
        <dbReference type="ARBA" id="ARBA00006186"/>
    </source>
</evidence>
<dbReference type="GO" id="GO:0006631">
    <property type="term" value="P:fatty acid metabolic process"/>
    <property type="evidence" value="ECO:0007669"/>
    <property type="project" value="UniProtKB-KW"/>
</dbReference>
<evidence type="ECO:0000256" key="33">
    <source>
        <dbReference type="ARBA" id="ARBA00066910"/>
    </source>
</evidence>
<keyword evidence="14" id="KW-0496">Mitochondrion</keyword>
<comment type="catalytic activity">
    <reaction evidence="27">
        <text>hexanoyl-CoA + (R)-carnitine = O-hexanoyl-(R)-carnitine + CoA</text>
        <dbReference type="Rhea" id="RHEA:44972"/>
        <dbReference type="ChEBI" id="CHEBI:16347"/>
        <dbReference type="ChEBI" id="CHEBI:57287"/>
        <dbReference type="ChEBI" id="CHEBI:62620"/>
        <dbReference type="ChEBI" id="CHEBI:84834"/>
    </reaction>
    <physiologicalReaction direction="left-to-right" evidence="27">
        <dbReference type="Rhea" id="RHEA:44973"/>
    </physiologicalReaction>
</comment>
<gene>
    <name evidence="39" type="ORF">F2P81_013587</name>
</gene>
<dbReference type="Pfam" id="PF12796">
    <property type="entry name" value="Ank_2"/>
    <property type="match status" value="1"/>
</dbReference>
<dbReference type="InterPro" id="IPR036770">
    <property type="entry name" value="Ankyrin_rpt-contain_sf"/>
</dbReference>
<evidence type="ECO:0000256" key="16">
    <source>
        <dbReference type="ARBA" id="ARBA00023140"/>
    </source>
</evidence>
<keyword evidence="12" id="KW-0007">Acetylation</keyword>
<protein>
    <recommendedName>
        <fullName evidence="34">Carnitine O-acetyltransferase</fullName>
        <ecNumber evidence="32">2.3.1.137</ecNumber>
        <ecNumber evidence="33">2.3.1.7</ecNumber>
    </recommendedName>
    <alternativeName>
        <fullName evidence="35">Carnitine acetyltransferase</fullName>
    </alternativeName>
</protein>
<evidence type="ECO:0000256" key="9">
    <source>
        <dbReference type="ARBA" id="ARBA00022792"/>
    </source>
</evidence>
<dbReference type="GO" id="GO:0005743">
    <property type="term" value="C:mitochondrial inner membrane"/>
    <property type="evidence" value="ECO:0007669"/>
    <property type="project" value="UniProtKB-SubCell"/>
</dbReference>
<evidence type="ECO:0000256" key="23">
    <source>
        <dbReference type="ARBA" id="ARBA00051518"/>
    </source>
</evidence>
<evidence type="ECO:0000256" key="10">
    <source>
        <dbReference type="ARBA" id="ARBA00022824"/>
    </source>
</evidence>
<comment type="catalytic activity">
    <reaction evidence="20">
        <text>butanoyl-CoA + (R)-carnitine = O-butanoyl-(R)-carnitine + CoA</text>
        <dbReference type="Rhea" id="RHEA:44980"/>
        <dbReference type="ChEBI" id="CHEBI:16347"/>
        <dbReference type="ChEBI" id="CHEBI:21949"/>
        <dbReference type="ChEBI" id="CHEBI:57287"/>
        <dbReference type="ChEBI" id="CHEBI:57371"/>
    </reaction>
    <physiologicalReaction direction="left-to-right" evidence="20">
        <dbReference type="Rhea" id="RHEA:44981"/>
    </physiologicalReaction>
</comment>
<evidence type="ECO:0000256" key="12">
    <source>
        <dbReference type="ARBA" id="ARBA00022990"/>
    </source>
</evidence>
<organism evidence="39 40">
    <name type="scientific">Scophthalmus maximus</name>
    <name type="common">Turbot</name>
    <name type="synonym">Psetta maxima</name>
    <dbReference type="NCBI Taxonomy" id="52904"/>
    <lineage>
        <taxon>Eukaryota</taxon>
        <taxon>Metazoa</taxon>
        <taxon>Chordata</taxon>
        <taxon>Craniata</taxon>
        <taxon>Vertebrata</taxon>
        <taxon>Euteleostomi</taxon>
        <taxon>Actinopterygii</taxon>
        <taxon>Neopterygii</taxon>
        <taxon>Teleostei</taxon>
        <taxon>Neoteleostei</taxon>
        <taxon>Acanthomorphata</taxon>
        <taxon>Carangaria</taxon>
        <taxon>Pleuronectiformes</taxon>
        <taxon>Pleuronectoidei</taxon>
        <taxon>Scophthalmidae</taxon>
        <taxon>Scophthalmus</taxon>
    </lineage>
</organism>
<feature type="repeat" description="ANK" evidence="37">
    <location>
        <begin position="136"/>
        <end position="169"/>
    </location>
</feature>
<feature type="repeat" description="ANK" evidence="37">
    <location>
        <begin position="102"/>
        <end position="134"/>
    </location>
</feature>
<evidence type="ECO:0000256" key="13">
    <source>
        <dbReference type="ARBA" id="ARBA00023098"/>
    </source>
</evidence>
<dbReference type="PANTHER" id="PTHR22589">
    <property type="entry name" value="CARNITINE O-ACYLTRANSFERASE"/>
    <property type="match status" value="1"/>
</dbReference>
<dbReference type="GO" id="GO:0004092">
    <property type="term" value="F:carnitine O-acetyltransferase activity"/>
    <property type="evidence" value="ECO:0007669"/>
    <property type="project" value="UniProtKB-EC"/>
</dbReference>
<dbReference type="Pfam" id="PF00755">
    <property type="entry name" value="Carn_acyltransf"/>
    <property type="match status" value="1"/>
</dbReference>
<dbReference type="SUPFAM" id="SSF52777">
    <property type="entry name" value="CoA-dependent acyltransferases"/>
    <property type="match status" value="2"/>
</dbReference>
<dbReference type="PROSITE" id="PS00440">
    <property type="entry name" value="ACYLTRANSF_C_2"/>
    <property type="match status" value="1"/>
</dbReference>
<dbReference type="InterPro" id="IPR039551">
    <property type="entry name" value="Cho/carn_acyl_trans"/>
</dbReference>
<reference evidence="39 40" key="1">
    <citation type="submission" date="2019-06" db="EMBL/GenBank/DDBJ databases">
        <title>Draft genomes of female and male turbot (Scophthalmus maximus).</title>
        <authorList>
            <person name="Xu H."/>
            <person name="Xu X.-W."/>
            <person name="Shao C."/>
            <person name="Chen S."/>
        </authorList>
    </citation>
    <scope>NUCLEOTIDE SEQUENCE [LARGE SCALE GENOMIC DNA]</scope>
    <source>
        <strain evidence="39">Ysfricsl-2016a</strain>
        <tissue evidence="39">Blood</tissue>
    </source>
</reference>
<evidence type="ECO:0000256" key="7">
    <source>
        <dbReference type="ARBA" id="ARBA00022448"/>
    </source>
</evidence>
<evidence type="ECO:0000256" key="28">
    <source>
        <dbReference type="ARBA" id="ARBA00052310"/>
    </source>
</evidence>
<evidence type="ECO:0000256" key="31">
    <source>
        <dbReference type="ARBA" id="ARBA00058613"/>
    </source>
</evidence>
<accession>A0A6A4SR80</accession>
<keyword evidence="37" id="KW-0040">ANK repeat</keyword>
<comment type="catalytic activity">
    <reaction evidence="26">
        <text>2-methylpropanoyl-CoA + (R)-carnitine = O-isobutanoyl-(R)-carnitine + CoA</text>
        <dbReference type="Rhea" id="RHEA:44988"/>
        <dbReference type="ChEBI" id="CHEBI:16347"/>
        <dbReference type="ChEBI" id="CHEBI:57287"/>
        <dbReference type="ChEBI" id="CHEBI:57338"/>
        <dbReference type="ChEBI" id="CHEBI:84838"/>
    </reaction>
    <physiologicalReaction direction="left-to-right" evidence="26">
        <dbReference type="Rhea" id="RHEA:44989"/>
    </physiologicalReaction>
</comment>
<comment type="caution">
    <text evidence="39">The sequence shown here is derived from an EMBL/GenBank/DDBJ whole genome shotgun (WGS) entry which is preliminary data.</text>
</comment>
<evidence type="ECO:0000313" key="39">
    <source>
        <dbReference type="EMBL" id="KAF0033521.1"/>
    </source>
</evidence>
<evidence type="ECO:0000256" key="15">
    <source>
        <dbReference type="ARBA" id="ARBA00023136"/>
    </source>
</evidence>
<comment type="catalytic activity">
    <reaction evidence="19">
        <text>2-methylbutanoyl-CoA + (R)-carnitine = O-2-methylbutanoyl-(R)-carnitine + CoA</text>
        <dbReference type="Rhea" id="RHEA:44992"/>
        <dbReference type="ChEBI" id="CHEBI:16347"/>
        <dbReference type="ChEBI" id="CHEBI:57287"/>
        <dbReference type="ChEBI" id="CHEBI:57336"/>
        <dbReference type="ChEBI" id="CHEBI:84840"/>
    </reaction>
    <physiologicalReaction direction="left-to-right" evidence="19">
        <dbReference type="Rhea" id="RHEA:44993"/>
    </physiologicalReaction>
</comment>
<dbReference type="InterPro" id="IPR008653">
    <property type="entry name" value="IER"/>
</dbReference>
<dbReference type="SMART" id="SM00248">
    <property type="entry name" value="ANK"/>
    <property type="match status" value="4"/>
</dbReference>
<evidence type="ECO:0000256" key="8">
    <source>
        <dbReference type="ARBA" id="ARBA00022679"/>
    </source>
</evidence>
<dbReference type="Pfam" id="PF00023">
    <property type="entry name" value="Ank"/>
    <property type="match status" value="1"/>
</dbReference>
<dbReference type="GO" id="GO:0005783">
    <property type="term" value="C:endoplasmic reticulum"/>
    <property type="evidence" value="ECO:0007669"/>
    <property type="project" value="UniProtKB-SubCell"/>
</dbReference>
<dbReference type="PROSITE" id="PS50297">
    <property type="entry name" value="ANK_REP_REGION"/>
    <property type="match status" value="2"/>
</dbReference>
<comment type="catalytic activity">
    <reaction evidence="24">
        <text>2,6-dimethylheptanoyl-CoA + (R)-carnitine = O-2,6-dimethylheptanoyl-(R)-carnitine + CoA</text>
        <dbReference type="Rhea" id="RHEA:45004"/>
        <dbReference type="ChEBI" id="CHEBI:16347"/>
        <dbReference type="ChEBI" id="CHEBI:57287"/>
        <dbReference type="ChEBI" id="CHEBI:84843"/>
        <dbReference type="ChEBI" id="CHEBI:84847"/>
    </reaction>
    <physiologicalReaction direction="left-to-right" evidence="24">
        <dbReference type="Rhea" id="RHEA:45005"/>
    </physiologicalReaction>
</comment>
<evidence type="ECO:0000259" key="38">
    <source>
        <dbReference type="Pfam" id="PF00755"/>
    </source>
</evidence>
<keyword evidence="15" id="KW-0472">Membrane</keyword>
<keyword evidence="10" id="KW-0256">Endoplasmic reticulum</keyword>
<dbReference type="FunFam" id="3.30.559.10:FF:000001">
    <property type="entry name" value="Carnitine O-acetyltransferase"/>
    <property type="match status" value="1"/>
</dbReference>
<comment type="catalytic activity">
    <reaction evidence="25">
        <text>3-methylbutanoyl-CoA + (R)-carnitine = O-3-methylbutanoyl-(R)-carnitine + CoA</text>
        <dbReference type="Rhea" id="RHEA:44984"/>
        <dbReference type="ChEBI" id="CHEBI:16347"/>
        <dbReference type="ChEBI" id="CHEBI:57287"/>
        <dbReference type="ChEBI" id="CHEBI:57345"/>
        <dbReference type="ChEBI" id="CHEBI:70819"/>
    </reaction>
    <physiologicalReaction direction="left-to-right" evidence="25">
        <dbReference type="Rhea" id="RHEA:44985"/>
    </physiologicalReaction>
</comment>
<dbReference type="InterPro" id="IPR042231">
    <property type="entry name" value="Cho/carn_acyl_trans_2"/>
</dbReference>
<evidence type="ECO:0000256" key="1">
    <source>
        <dbReference type="ARBA" id="ARBA00004240"/>
    </source>
</evidence>
<evidence type="ECO:0000256" key="3">
    <source>
        <dbReference type="ARBA" id="ARBA00004443"/>
    </source>
</evidence>
<keyword evidence="17" id="KW-0012">Acyltransferase</keyword>
<keyword evidence="7" id="KW-0813">Transport</keyword>
<keyword evidence="8" id="KW-0808">Transferase</keyword>
<comment type="catalytic activity">
    <reaction evidence="18">
        <text>decanoyl-CoA + (R)-carnitine = O-decanoyl-(R)-carnitine + CoA</text>
        <dbReference type="Rhea" id="RHEA:44828"/>
        <dbReference type="ChEBI" id="CHEBI:16347"/>
        <dbReference type="ChEBI" id="CHEBI:28717"/>
        <dbReference type="ChEBI" id="CHEBI:57287"/>
        <dbReference type="ChEBI" id="CHEBI:61430"/>
    </reaction>
    <physiologicalReaction direction="left-to-right" evidence="18">
        <dbReference type="Rhea" id="RHEA:44829"/>
    </physiologicalReaction>
</comment>
<dbReference type="GO" id="GO:0019254">
    <property type="term" value="P:carnitine metabolic process, CoA-linked"/>
    <property type="evidence" value="ECO:0007669"/>
    <property type="project" value="TreeGrafter"/>
</dbReference>
<evidence type="ECO:0000256" key="20">
    <source>
        <dbReference type="ARBA" id="ARBA00050851"/>
    </source>
</evidence>
<dbReference type="SUPFAM" id="SSF48403">
    <property type="entry name" value="Ankyrin repeat"/>
    <property type="match status" value="1"/>
</dbReference>
<evidence type="ECO:0000256" key="14">
    <source>
        <dbReference type="ARBA" id="ARBA00023128"/>
    </source>
</evidence>
<evidence type="ECO:0000256" key="27">
    <source>
        <dbReference type="ARBA" id="ARBA00051962"/>
    </source>
</evidence>
<evidence type="ECO:0000256" key="19">
    <source>
        <dbReference type="ARBA" id="ARBA00050207"/>
    </source>
</evidence>
<feature type="active site" description="Proton acceptor" evidence="36">
    <location>
        <position position="908"/>
    </location>
</feature>
<evidence type="ECO:0000256" key="37">
    <source>
        <dbReference type="PROSITE-ProRule" id="PRU00023"/>
    </source>
</evidence>
<dbReference type="GO" id="GO:0008458">
    <property type="term" value="F:carnitine O-octanoyltransferase activity"/>
    <property type="evidence" value="ECO:0007669"/>
    <property type="project" value="UniProtKB-EC"/>
</dbReference>
<evidence type="ECO:0000256" key="11">
    <source>
        <dbReference type="ARBA" id="ARBA00022832"/>
    </source>
</evidence>
<evidence type="ECO:0000256" key="17">
    <source>
        <dbReference type="ARBA" id="ARBA00023315"/>
    </source>
</evidence>
<dbReference type="InterPro" id="IPR023213">
    <property type="entry name" value="CAT-like_dom_sf"/>
</dbReference>
<comment type="similarity">
    <text evidence="5">Belongs to the IER family.</text>
</comment>
<keyword evidence="11" id="KW-0276">Fatty acid metabolism</keyword>
<comment type="catalytic activity">
    <reaction evidence="30">
        <text>propanoyl-CoA + (R)-carnitine = O-propanoyl-(R)-carnitine + CoA</text>
        <dbReference type="Rhea" id="RHEA:44976"/>
        <dbReference type="ChEBI" id="CHEBI:16347"/>
        <dbReference type="ChEBI" id="CHEBI:53210"/>
        <dbReference type="ChEBI" id="CHEBI:57287"/>
        <dbReference type="ChEBI" id="CHEBI:57392"/>
    </reaction>
    <physiologicalReaction direction="left-to-right" evidence="30">
        <dbReference type="Rhea" id="RHEA:44977"/>
    </physiologicalReaction>
</comment>
<sequence length="1191" mass="133461">MPYLHGFRRIIYEYQPLVDAVMCVVGLEEGDRGGDEDRVTCPEDGSGVCGSLVELLERESQSQVFVEGISYALFKVAERGLLYAAQILLGYGAHLNFEDPVSYYNPLHIAVQRNRPNMVRLLVGHGADYEKRDRIHESSPLDLASEESERLPCLRTLLDLGADVNASDKNGKTPLLHALASSDGLAVHNTENIQLLLQRGADVNAATVDGETIQSSMVFLVKEALEASADDAAEIGKFCLKTVRLLLAHGVDPSCCMNEDGEPSLTQTSLQHFDHLFPLAVLLLQSGASLVCSDHGDSCWSGYSLLFHRLQKALQQCSDQSHTAELLEQAEVLLDLARLNAPALRLPLRLEPPVPGQDPHPCAQALVDLHSRRTHHYEDVAAVRERQEYLELTGSFTELSDDFYCNFTGVESDTWHYGAHQPHGEPAEVAHQDASACAMVSPNDSGLLVSDACWSCADKSSWELPVPNTQANQKTVLDLDTHVVTTVTNGYFHSDCCAQPKQPQGAQCYSKKRRMDTSYHIVDPEFYLPDFGPVPCKRMRTDDESYSDSEQLDSTNISNLISVLGSGGLSEFLRHGVVKPCRLVRSVTRVQERSLVHQEGLPKLPVPPLKQTCERYLAALEPIVSEEELDHTRQLVEEFLKGGVGERLQKGLERRARKTDNWLSEWWMQSAYLDCRMPVAVYTSPGVVLPRMHFHDRQGQMRFAAKLIAGVLDFKKMIDTETLPVEYLSGKPLCMDQYYQILSSCRIPGPKRDTIVNHTVGKTHPTHITVVHNFQFFVLDVYNSDGTRLTVDQMYMQLEKIWNSSLQTNKEPIGILTSQHRNTWGKAYNNLMKDKTNKESVRAIQKSIFTVCLDAPMPRVSDELYQSRVAAQMLHGGGARWNSGNRWFDKTLQFIVGEDGTCGLVYEHAPAEGPPIVFLVDYVVKYMQKSEIVRSPMVPLQMPQKLRFNITPEVKRDIERAKQNMNIMVHDLDVKVLMFGHFGKNVPKQHKLSPDAFVQLALQLAYFRRYNICCATYESASLRMFKYGRTDAIRSNTVDSLTFVQAMQDPAKQNTERLALLQRAVQTHKDNMYNAIYGQAIDRHLLGLKMQGIEDLTSMPEIFMDTSFAVAQHFNLSTSQVGAKTDCVMCFGPMVPDGYGVCYNPMDEHINIAITAFNSCEETNAAKFARAVEGALLDMRALLEDTAKAEQ</sequence>
<evidence type="ECO:0000256" key="22">
    <source>
        <dbReference type="ARBA" id="ARBA00051087"/>
    </source>
</evidence>
<evidence type="ECO:0000256" key="35">
    <source>
        <dbReference type="ARBA" id="ARBA00079830"/>
    </source>
</evidence>
<feature type="repeat" description="ANK" evidence="37">
    <location>
        <begin position="170"/>
        <end position="208"/>
    </location>
</feature>
<dbReference type="InterPro" id="IPR002110">
    <property type="entry name" value="Ankyrin_rpt"/>
</dbReference>
<evidence type="ECO:0000256" key="26">
    <source>
        <dbReference type="ARBA" id="ARBA00051955"/>
    </source>
</evidence>
<comment type="subcellular location">
    <subcellularLocation>
        <location evidence="1">Endoplasmic reticulum</location>
    </subcellularLocation>
    <subcellularLocation>
        <location evidence="3">Mitochondrion inner membrane</location>
        <topology evidence="3">Peripheral membrane protein</topology>
        <orientation evidence="3">Matrix side</orientation>
    </subcellularLocation>
    <subcellularLocation>
        <location evidence="2">Peroxisome</location>
    </subcellularLocation>
</comment>
<evidence type="ECO:0000256" key="18">
    <source>
        <dbReference type="ARBA" id="ARBA00050133"/>
    </source>
</evidence>
<name>A0A6A4SR80_SCOMX</name>
<comment type="catalytic activity">
    <reaction evidence="21">
        <text>3-hydroxybutanoyl-CoA + (R)-carnitine = O-3-hydroxybutanoyl-(R)-carnitine + CoA</text>
        <dbReference type="Rhea" id="RHEA:45000"/>
        <dbReference type="ChEBI" id="CHEBI:16347"/>
        <dbReference type="ChEBI" id="CHEBI:57287"/>
        <dbReference type="ChEBI" id="CHEBI:78611"/>
        <dbReference type="ChEBI" id="CHEBI:84842"/>
    </reaction>
    <physiologicalReaction direction="left-to-right" evidence="21">
        <dbReference type="Rhea" id="RHEA:45001"/>
    </physiologicalReaction>
</comment>
<dbReference type="PANTHER" id="PTHR22589:SF50">
    <property type="entry name" value="CARNITINE O-ACETYLTRANSFERASE"/>
    <property type="match status" value="1"/>
</dbReference>
<evidence type="ECO:0000256" key="2">
    <source>
        <dbReference type="ARBA" id="ARBA00004275"/>
    </source>
</evidence>
<comment type="catalytic activity">
    <reaction evidence="22">
        <text>4,8-dimethylnonanoyl-CoA + (R)-carnitine = O-4,8-dimethylnonanoyl-(R)-carnitine + CoA</text>
        <dbReference type="Rhea" id="RHEA:44860"/>
        <dbReference type="ChEBI" id="CHEBI:16347"/>
        <dbReference type="ChEBI" id="CHEBI:57287"/>
        <dbReference type="ChEBI" id="CHEBI:77061"/>
        <dbReference type="ChEBI" id="CHEBI:84654"/>
    </reaction>
    <physiologicalReaction direction="left-to-right" evidence="22">
        <dbReference type="Rhea" id="RHEA:44861"/>
    </physiologicalReaction>
</comment>
<dbReference type="FunFam" id="3.30.559.70:FF:000002">
    <property type="entry name" value="Carnitine O-acetyltransferase"/>
    <property type="match status" value="1"/>
</dbReference>
<dbReference type="Gene3D" id="3.30.559.70">
    <property type="entry name" value="Choline/Carnitine o-acyltransferase, domain 2"/>
    <property type="match status" value="1"/>
</dbReference>
<dbReference type="Gene3D" id="3.30.559.10">
    <property type="entry name" value="Chloramphenicol acetyltransferase-like domain"/>
    <property type="match status" value="1"/>
</dbReference>
<evidence type="ECO:0000313" key="40">
    <source>
        <dbReference type="Proteomes" id="UP000438429"/>
    </source>
</evidence>
<comment type="function">
    <text evidence="31">Catalyzes the reversible transfer of acyl groups from carnitine to coenzyme A (CoA) and regulates the acyl-CoA/CoA ratio. Also plays a crucial role in the transport of fatty acids for beta-oxidation. Responsible for the synthesis of short- and branched-chain acylcarnitines. Active towards some branched-chain amino acid oxidation pathway (BCAAO) intermediates. Trans-2-enoyl-CoAs and 2-methylacyl-CoAs are poor substrates.</text>
</comment>